<keyword evidence="3 8" id="KW-0238">DNA-binding</keyword>
<comment type="function">
    <text evidence="8">Component of the sequence-specific heterotrimeric transcription factor (NF-Y) which specifically recognizes a 5'-CCAAT-3' box motif found in the promoters of its target genes.</text>
</comment>
<organism evidence="10 11">
    <name type="scientific">Abrus precatorius</name>
    <name type="common">Indian licorice</name>
    <name type="synonym">Glycine abrus</name>
    <dbReference type="NCBI Taxonomy" id="3816"/>
    <lineage>
        <taxon>Eukaryota</taxon>
        <taxon>Viridiplantae</taxon>
        <taxon>Streptophyta</taxon>
        <taxon>Embryophyta</taxon>
        <taxon>Tracheophyta</taxon>
        <taxon>Spermatophyta</taxon>
        <taxon>Magnoliopsida</taxon>
        <taxon>eudicotyledons</taxon>
        <taxon>Gunneridae</taxon>
        <taxon>Pentapetalae</taxon>
        <taxon>rosids</taxon>
        <taxon>fabids</taxon>
        <taxon>Fabales</taxon>
        <taxon>Fabaceae</taxon>
        <taxon>Papilionoideae</taxon>
        <taxon>50 kb inversion clade</taxon>
        <taxon>NPAAA clade</taxon>
        <taxon>indigoferoid/millettioid clade</taxon>
        <taxon>Abreae</taxon>
        <taxon>Abrus</taxon>
    </lineage>
</organism>
<dbReference type="KEGG" id="aprc:113866400"/>
<dbReference type="PRINTS" id="PR00616">
    <property type="entry name" value="CCAATSUBUNTB"/>
</dbReference>
<dbReference type="Proteomes" id="UP000694853">
    <property type="component" value="Unplaced"/>
</dbReference>
<evidence type="ECO:0000256" key="7">
    <source>
        <dbReference type="ARBA" id="ARBA00025911"/>
    </source>
</evidence>
<dbReference type="Pfam" id="PF02045">
    <property type="entry name" value="CBFB_NFYA"/>
    <property type="match status" value="1"/>
</dbReference>
<dbReference type="InterPro" id="IPR018362">
    <property type="entry name" value="CCAAT-binding_factor_CS"/>
</dbReference>
<keyword evidence="5 8" id="KW-0804">Transcription</keyword>
<feature type="compositionally biased region" description="Polar residues" evidence="9">
    <location>
        <begin position="246"/>
        <end position="265"/>
    </location>
</feature>
<accession>A0A8B8LME7</accession>
<evidence type="ECO:0000256" key="3">
    <source>
        <dbReference type="ARBA" id="ARBA00023125"/>
    </source>
</evidence>
<dbReference type="PROSITE" id="PS51152">
    <property type="entry name" value="NFYA_HAP2_2"/>
    <property type="match status" value="1"/>
</dbReference>
<dbReference type="OrthoDB" id="1097733at2759"/>
<evidence type="ECO:0000256" key="9">
    <source>
        <dbReference type="SAM" id="MobiDB-lite"/>
    </source>
</evidence>
<sequence length="335" mass="37510">MPGKPDTDDWRGEQIQFQTSVYSHHQPWWRGVGENASKSPSSVHLNGSIMNGVTGSETNEDLAERVDFNRQRHPMVSPSLSGTDKSGGGVAKEYQSIKDAMSSTPFTVGKHIGPNSQMEFVGHSVVLTSPYSDAQYGQILTTYGQQVMINPQVYGIHHARMPLPLEMEEEPVYVNAKQYHGILRRRQSRAKAELEKKVIKARKPYLHESRHLHAMRRARGNGGRFLNTKKLENNNSNTTLDKDNSIGANPSTNSPATQHFLTNNENLGSSHASQCIVQDMHRMHSFNIGFHDGNGLSALYHSQANGKKEGGYFGKERDPNGEDEGRYFIQLMMLY</sequence>
<reference evidence="10" key="1">
    <citation type="journal article" date="2019" name="Toxins">
        <title>Detection of Abrin-Like and Prepropulchellin-Like Toxin Genes and Transcripts Using Whole Genome Sequencing and Full-Length Transcript Sequencing of Abrus precatorius.</title>
        <authorList>
            <person name="Hovde B.T."/>
            <person name="Daligault H.E."/>
            <person name="Hanschen E.R."/>
            <person name="Kunde Y.A."/>
            <person name="Johnson M.B."/>
            <person name="Starkenburg S.R."/>
            <person name="Johnson S.L."/>
        </authorList>
    </citation>
    <scope>NUCLEOTIDE SEQUENCE [LARGE SCALE GENOMIC DNA]</scope>
</reference>
<keyword evidence="10" id="KW-1185">Reference proteome</keyword>
<dbReference type="GeneID" id="113866400"/>
<reference evidence="11" key="2">
    <citation type="submission" date="2025-08" db="UniProtKB">
        <authorList>
            <consortium name="RefSeq"/>
        </authorList>
    </citation>
    <scope>IDENTIFICATION</scope>
    <source>
        <tissue evidence="11">Young leaves</tissue>
    </source>
</reference>
<dbReference type="PANTHER" id="PTHR12632">
    <property type="entry name" value="TRANSCRIPTION FACTOR NF-Y ALPHA-RELATED"/>
    <property type="match status" value="1"/>
</dbReference>
<dbReference type="GO" id="GO:0003700">
    <property type="term" value="F:DNA-binding transcription factor activity"/>
    <property type="evidence" value="ECO:0007669"/>
    <property type="project" value="UniProtKB-UniRule"/>
</dbReference>
<dbReference type="RefSeq" id="XP_027357107.1">
    <property type="nucleotide sequence ID" value="XM_027501306.1"/>
</dbReference>
<evidence type="ECO:0000256" key="5">
    <source>
        <dbReference type="ARBA" id="ARBA00023163"/>
    </source>
</evidence>
<evidence type="ECO:0000256" key="4">
    <source>
        <dbReference type="ARBA" id="ARBA00023159"/>
    </source>
</evidence>
<evidence type="ECO:0000256" key="8">
    <source>
        <dbReference type="RuleBase" id="RU367155"/>
    </source>
</evidence>
<name>A0A8B8LME7_ABRPR</name>
<evidence type="ECO:0000256" key="2">
    <source>
        <dbReference type="ARBA" id="ARBA00023015"/>
    </source>
</evidence>
<evidence type="ECO:0000256" key="6">
    <source>
        <dbReference type="ARBA" id="ARBA00023242"/>
    </source>
</evidence>
<comment type="subunit">
    <text evidence="7">Heterotrimeric transcription factor composed of three components, NF-YA, NF-YB and NF-YC. NF-YB and NF-YC must interact and dimerize for NF-YA association and DNA binding.</text>
</comment>
<evidence type="ECO:0000256" key="1">
    <source>
        <dbReference type="ARBA" id="ARBA00004123"/>
    </source>
</evidence>
<dbReference type="SMART" id="SM00521">
    <property type="entry name" value="CBF"/>
    <property type="match status" value="1"/>
</dbReference>
<comment type="subcellular location">
    <subcellularLocation>
        <location evidence="1 8">Nucleus</location>
    </subcellularLocation>
</comment>
<evidence type="ECO:0000313" key="11">
    <source>
        <dbReference type="RefSeq" id="XP_027357107.1"/>
    </source>
</evidence>
<dbReference type="InterPro" id="IPR001289">
    <property type="entry name" value="NFYA"/>
</dbReference>
<proteinExistence type="inferred from homology"/>
<keyword evidence="6 8" id="KW-0539">Nucleus</keyword>
<evidence type="ECO:0000313" key="10">
    <source>
        <dbReference type="Proteomes" id="UP000694853"/>
    </source>
</evidence>
<dbReference type="GO" id="GO:0003677">
    <property type="term" value="F:DNA binding"/>
    <property type="evidence" value="ECO:0007669"/>
    <property type="project" value="UniProtKB-KW"/>
</dbReference>
<dbReference type="GO" id="GO:0016602">
    <property type="term" value="C:CCAAT-binding factor complex"/>
    <property type="evidence" value="ECO:0007669"/>
    <property type="project" value="InterPro"/>
</dbReference>
<keyword evidence="4" id="KW-0010">Activator</keyword>
<gene>
    <name evidence="11" type="primary">LOC113866400</name>
</gene>
<comment type="similarity">
    <text evidence="8">Belongs to the NFYA/HAP2 subunit family.</text>
</comment>
<dbReference type="AlphaFoldDB" id="A0A8B8LME7"/>
<dbReference type="Gene3D" id="6.10.250.2430">
    <property type="match status" value="1"/>
</dbReference>
<dbReference type="PROSITE" id="PS00686">
    <property type="entry name" value="NFYA_HAP2_1"/>
    <property type="match status" value="1"/>
</dbReference>
<feature type="region of interest" description="Disordered" evidence="9">
    <location>
        <begin position="224"/>
        <end position="265"/>
    </location>
</feature>
<keyword evidence="2 8" id="KW-0805">Transcription regulation</keyword>
<protein>
    <recommendedName>
        <fullName evidence="8">Nuclear transcription factor Y subunit</fullName>
    </recommendedName>
</protein>